<name>A0A022WAX1_TRIRU</name>
<keyword evidence="3 4" id="KW-0274">FAD</keyword>
<gene>
    <name evidence="8" type="ORF">H103_02104</name>
</gene>
<dbReference type="InterPro" id="IPR006091">
    <property type="entry name" value="Acyl-CoA_Oxase/DH_mid-dom"/>
</dbReference>
<dbReference type="Pfam" id="PF02770">
    <property type="entry name" value="Acyl-CoA_dh_M"/>
    <property type="match status" value="1"/>
</dbReference>
<evidence type="ECO:0000256" key="4">
    <source>
        <dbReference type="RuleBase" id="RU362125"/>
    </source>
</evidence>
<dbReference type="Gene3D" id="2.40.110.20">
    <property type="match status" value="1"/>
</dbReference>
<dbReference type="OrthoDB" id="10251155at2759"/>
<dbReference type="SUPFAM" id="SSF56645">
    <property type="entry name" value="Acyl-CoA dehydrogenase NM domain-like"/>
    <property type="match status" value="1"/>
</dbReference>
<dbReference type="InterPro" id="IPR009100">
    <property type="entry name" value="AcylCoA_DH/oxidase_NM_dom_sf"/>
</dbReference>
<dbReference type="Pfam" id="PF00441">
    <property type="entry name" value="Acyl-CoA_dh_1"/>
    <property type="match status" value="1"/>
</dbReference>
<keyword evidence="4" id="KW-0560">Oxidoreductase</keyword>
<comment type="cofactor">
    <cofactor evidence="4">
        <name>FAD</name>
        <dbReference type="ChEBI" id="CHEBI:57692"/>
    </cofactor>
</comment>
<dbReference type="Gene3D" id="1.20.140.10">
    <property type="entry name" value="Butyryl-CoA Dehydrogenase, subunit A, domain 3"/>
    <property type="match status" value="1"/>
</dbReference>
<evidence type="ECO:0000259" key="5">
    <source>
        <dbReference type="Pfam" id="PF00441"/>
    </source>
</evidence>
<dbReference type="Proteomes" id="UP000023758">
    <property type="component" value="Unassembled WGS sequence"/>
</dbReference>
<evidence type="ECO:0000259" key="7">
    <source>
        <dbReference type="Pfam" id="PF18158"/>
    </source>
</evidence>
<evidence type="ECO:0000256" key="1">
    <source>
        <dbReference type="ARBA" id="ARBA00009347"/>
    </source>
</evidence>
<proteinExistence type="inferred from homology"/>
<dbReference type="HOGENOM" id="CLU_016513_1_1_1"/>
<organism evidence="8">
    <name type="scientific">Trichophyton rubrum CBS 288.86</name>
    <dbReference type="NCBI Taxonomy" id="1215330"/>
    <lineage>
        <taxon>Eukaryota</taxon>
        <taxon>Fungi</taxon>
        <taxon>Dikarya</taxon>
        <taxon>Ascomycota</taxon>
        <taxon>Pezizomycotina</taxon>
        <taxon>Eurotiomycetes</taxon>
        <taxon>Eurotiomycetidae</taxon>
        <taxon>Onygenales</taxon>
        <taxon>Arthrodermataceae</taxon>
        <taxon>Trichophyton</taxon>
    </lineage>
</organism>
<evidence type="ECO:0000256" key="3">
    <source>
        <dbReference type="ARBA" id="ARBA00022827"/>
    </source>
</evidence>
<dbReference type="InterPro" id="IPR036250">
    <property type="entry name" value="AcylCo_DH-like_C"/>
</dbReference>
<dbReference type="InterPro" id="IPR009075">
    <property type="entry name" value="AcylCo_DH/oxidase_C"/>
</dbReference>
<feature type="domain" description="Acyl-CoA dehydrogenase/oxidase C-terminal" evidence="5">
    <location>
        <begin position="338"/>
        <end position="514"/>
    </location>
</feature>
<accession>A0A022WAX1</accession>
<protein>
    <recommendedName>
        <fullName evidence="9">Acyl-CoA dehydrogenase/oxidase C-terminal domain-containing protein</fullName>
    </recommendedName>
</protein>
<dbReference type="Pfam" id="PF18158">
    <property type="entry name" value="AidB_N"/>
    <property type="match status" value="1"/>
</dbReference>
<dbReference type="InterPro" id="IPR052904">
    <property type="entry name" value="Acyl-CoA_dehydrogenase-like"/>
</dbReference>
<dbReference type="SUPFAM" id="SSF47203">
    <property type="entry name" value="Acyl-CoA dehydrogenase C-terminal domain-like"/>
    <property type="match status" value="1"/>
</dbReference>
<evidence type="ECO:0008006" key="9">
    <source>
        <dbReference type="Google" id="ProtNLM"/>
    </source>
</evidence>
<feature type="domain" description="Adaptive response protein AidB N-terminal" evidence="7">
    <location>
        <begin position="45"/>
        <end position="183"/>
    </location>
</feature>
<dbReference type="PANTHER" id="PTHR42707:SF2">
    <property type="entry name" value="ACD11 DEHYDROGENASE"/>
    <property type="match status" value="1"/>
</dbReference>
<feature type="domain" description="Acyl-CoA oxidase/dehydrogenase middle" evidence="6">
    <location>
        <begin position="211"/>
        <end position="328"/>
    </location>
</feature>
<evidence type="ECO:0000259" key="6">
    <source>
        <dbReference type="Pfam" id="PF02770"/>
    </source>
</evidence>
<sequence>MKLYIVTTRITFYLEIKLSYFEVMKASSSTEGFFQVQPSIQPQIQEDAVLRRIVSLHLPSPLPPNLEKDFTRFSSLVISKPVLDYAAEAERNQPYLKPLSTFGIENKQDPLVTGEGWRALLEISIRESLVGLAPEPGLTGHGTQWNTRVSKGIKTHLWTPSSAMVTCPGSMTDGAAKLLSRHLDSKNGRIFAEALKRLTSCDPAIAWTSGQWMTERSGGSDVRGTETVARKLTPEEMEEDDGVDSVGMPLGPWRLDGFKWFSSATDANMSIILAKTGEHSISAFYAPLRRQVKGRNPRESELNGVRIQRLKIKFGTKALPTAELEIKGMRGYLVGKEGQGVKEISTILNITRTGNCIASVSYWGRSLAICRAYSKVRVTSGRLLQDTPSYVRTLARDHVKYAASMHLTFFIVALLGISEGRSSSSCMAAQTNILPRDKNSTLALLRLLTPMAKARTALRAIKGVRASMENLGGIGYLENEDPILNIARIFRDTCVLSIWEGTTEVMADDLMRVVKGSEGPDCLNALDNWVAHGLRVARTHSFSDEAVVLQQLWAEFLSYVRTKDREELNWYGRKCLKVLERLVCGCLLIVDASRDGDGVAKEIARRWILRYVISSTSWTDEASLDSRIVYGDSARTGNARL</sequence>
<reference evidence="8" key="1">
    <citation type="submission" date="2014-02" db="EMBL/GenBank/DDBJ databases">
        <title>The Genome Sequence of Trichophyton rubrum (morphotype fischeri) CBS 288.86.</title>
        <authorList>
            <consortium name="The Broad Institute Genomics Platform"/>
            <person name="Cuomo C.A."/>
            <person name="White T.C."/>
            <person name="Graser Y."/>
            <person name="Martinez-Rossi N."/>
            <person name="Heitman J."/>
            <person name="Young S.K."/>
            <person name="Zeng Q."/>
            <person name="Gargeya S."/>
            <person name="Abouelleil A."/>
            <person name="Alvarado L."/>
            <person name="Chapman S.B."/>
            <person name="Gainer-Dewar J."/>
            <person name="Goldberg J."/>
            <person name="Griggs A."/>
            <person name="Gujja S."/>
            <person name="Hansen M."/>
            <person name="Howarth C."/>
            <person name="Imamovic A."/>
            <person name="Larimer J."/>
            <person name="Martinez D."/>
            <person name="Murphy C."/>
            <person name="Pearson M.D."/>
            <person name="Persinoti G."/>
            <person name="Poon T."/>
            <person name="Priest M."/>
            <person name="Roberts A.D."/>
            <person name="Saif S."/>
            <person name="Shea T.D."/>
            <person name="Sykes S.N."/>
            <person name="Wortman J."/>
            <person name="Nusbaum C."/>
            <person name="Birren B."/>
        </authorList>
    </citation>
    <scope>NUCLEOTIDE SEQUENCE [LARGE SCALE GENOMIC DNA]</scope>
    <source>
        <strain evidence="8">CBS 288.86</strain>
    </source>
</reference>
<comment type="similarity">
    <text evidence="1 4">Belongs to the acyl-CoA dehydrogenase family.</text>
</comment>
<evidence type="ECO:0000256" key="2">
    <source>
        <dbReference type="ARBA" id="ARBA00022630"/>
    </source>
</evidence>
<evidence type="ECO:0000313" key="8">
    <source>
        <dbReference type="EMBL" id="EZF55271.1"/>
    </source>
</evidence>
<dbReference type="PANTHER" id="PTHR42707">
    <property type="entry name" value="ACYL-COA DEHYDROGENASE"/>
    <property type="match status" value="1"/>
</dbReference>
<dbReference type="InterPro" id="IPR041504">
    <property type="entry name" value="AidB_N"/>
</dbReference>
<dbReference type="GO" id="GO:0003995">
    <property type="term" value="F:acyl-CoA dehydrogenase activity"/>
    <property type="evidence" value="ECO:0007669"/>
    <property type="project" value="TreeGrafter"/>
</dbReference>
<keyword evidence="2 4" id="KW-0285">Flavoprotein</keyword>
<dbReference type="AlphaFoldDB" id="A0A022WAX1"/>
<dbReference type="EMBL" id="KK207754">
    <property type="protein sequence ID" value="EZF55271.1"/>
    <property type="molecule type" value="Genomic_DNA"/>
</dbReference>